<evidence type="ECO:0000256" key="3">
    <source>
        <dbReference type="SAM" id="MobiDB-lite"/>
    </source>
</evidence>
<dbReference type="GO" id="GO:0046872">
    <property type="term" value="F:metal ion binding"/>
    <property type="evidence" value="ECO:0007669"/>
    <property type="project" value="UniProtKB-KW"/>
</dbReference>
<dbReference type="GO" id="GO:0005829">
    <property type="term" value="C:cytosol"/>
    <property type="evidence" value="ECO:0007669"/>
    <property type="project" value="TreeGrafter"/>
</dbReference>
<dbReference type="PANTHER" id="PTHR22789:SF0">
    <property type="entry name" value="3-OXO-TETRONATE 4-PHOSPHATE DECARBOXYLASE-RELATED"/>
    <property type="match status" value="1"/>
</dbReference>
<dbReference type="SUPFAM" id="SSF53639">
    <property type="entry name" value="AraD/HMP-PK domain-like"/>
    <property type="match status" value="1"/>
</dbReference>
<dbReference type="GO" id="GO:0016832">
    <property type="term" value="F:aldehyde-lyase activity"/>
    <property type="evidence" value="ECO:0007669"/>
    <property type="project" value="TreeGrafter"/>
</dbReference>
<evidence type="ECO:0000313" key="6">
    <source>
        <dbReference type="EMBL" id="QIT47802.1"/>
    </source>
</evidence>
<dbReference type="Gene3D" id="3.40.225.10">
    <property type="entry name" value="Class II aldolase/adducin N-terminal domain"/>
    <property type="match status" value="1"/>
</dbReference>
<dbReference type="SMART" id="SM01007">
    <property type="entry name" value="Aldolase_II"/>
    <property type="match status" value="1"/>
</dbReference>
<feature type="region of interest" description="Disordered" evidence="3">
    <location>
        <begin position="217"/>
        <end position="246"/>
    </location>
</feature>
<dbReference type="Proteomes" id="UP000190306">
    <property type="component" value="Chromosome"/>
</dbReference>
<dbReference type="InterPro" id="IPR001303">
    <property type="entry name" value="Aldolase_II/adducin_N"/>
</dbReference>
<gene>
    <name evidence="5" type="ORF">AFM16_32665</name>
    <name evidence="6" type="ORF">HCX60_33230</name>
</gene>
<dbReference type="InterPro" id="IPR036409">
    <property type="entry name" value="Aldolase_II/adducin_N_sf"/>
</dbReference>
<reference evidence="5 7" key="1">
    <citation type="submission" date="2015-07" db="EMBL/GenBank/DDBJ databases">
        <title>Draft Genome Sequence of Streptomyces antibioticus, IMRU 3720 reveals insights in the evolution of actinomycin biosynthetic gene clusters in Streptomyces.</title>
        <authorList>
            <person name="Crnovcic I."/>
            <person name="Ruckert C."/>
            <person name="Kalinowksi J."/>
            <person name="Keller U."/>
        </authorList>
    </citation>
    <scope>NUCLEOTIDE SEQUENCE [LARGE SCALE GENOMIC DNA]</scope>
    <source>
        <strain evidence="5 7">DSM 41481</strain>
    </source>
</reference>
<dbReference type="PANTHER" id="PTHR22789">
    <property type="entry name" value="FUCULOSE PHOSPHATE ALDOLASE"/>
    <property type="match status" value="1"/>
</dbReference>
<dbReference type="AlphaFoldDB" id="A0AAE6YE69"/>
<dbReference type="GO" id="GO:0019323">
    <property type="term" value="P:pentose catabolic process"/>
    <property type="evidence" value="ECO:0007669"/>
    <property type="project" value="TreeGrafter"/>
</dbReference>
<dbReference type="Pfam" id="PF00596">
    <property type="entry name" value="Aldolase_II"/>
    <property type="match status" value="1"/>
</dbReference>
<name>A0AAE6YE69_STRAT</name>
<reference evidence="6 8" key="2">
    <citation type="submission" date="2020-03" db="EMBL/GenBank/DDBJ databases">
        <title>Is there a link between lipid content and antibiotic production in Streptomyces?</title>
        <authorList>
            <person name="David M."/>
            <person name="Lejeune C."/>
            <person name="Abreu S."/>
            <person name="Thibessard A."/>
            <person name="Leblond P."/>
            <person name="Chaminade P."/>
            <person name="Virolle M.-J."/>
        </authorList>
    </citation>
    <scope>NUCLEOTIDE SEQUENCE [LARGE SCALE GENOMIC DNA]</scope>
    <source>
        <strain evidence="6 8">DSM 41481</strain>
    </source>
</reference>
<evidence type="ECO:0000313" key="7">
    <source>
        <dbReference type="Proteomes" id="UP000190306"/>
    </source>
</evidence>
<evidence type="ECO:0000256" key="1">
    <source>
        <dbReference type="ARBA" id="ARBA00022723"/>
    </source>
</evidence>
<accession>A0AAE6YE69</accession>
<dbReference type="EMBL" id="LHQL01000014">
    <property type="protein sequence ID" value="OOQ47477.1"/>
    <property type="molecule type" value="Genomic_DNA"/>
</dbReference>
<organism evidence="6 8">
    <name type="scientific">Streptomyces antibioticus</name>
    <dbReference type="NCBI Taxonomy" id="1890"/>
    <lineage>
        <taxon>Bacteria</taxon>
        <taxon>Bacillati</taxon>
        <taxon>Actinomycetota</taxon>
        <taxon>Actinomycetes</taxon>
        <taxon>Kitasatosporales</taxon>
        <taxon>Streptomycetaceae</taxon>
        <taxon>Streptomyces</taxon>
    </lineage>
</organism>
<evidence type="ECO:0000259" key="4">
    <source>
        <dbReference type="SMART" id="SM01007"/>
    </source>
</evidence>
<dbReference type="InterPro" id="IPR050197">
    <property type="entry name" value="Aldolase_class_II_sugar_metab"/>
</dbReference>
<evidence type="ECO:0000313" key="8">
    <source>
        <dbReference type="Proteomes" id="UP000502504"/>
    </source>
</evidence>
<sequence>MTASSSALSEERAAVADACRRLGAEGLLIGTAGNVSVRTGDLVAVTATGAVLAELTPDQVTVVDLDGTLVSGTLRPTSELDLHLGVHRRRGTGALVHTHAPMATAVACVLDELPCIHYQLLALGGTVRVAPYATFGTPELAESVLTALDGRGAALMANHGAVTHAATLDRAVEHALLLEWACGVYQRAAAMGRPRFLDERQQRAVIEAALARDYGTTHPVAPAASGSPVRPVQPVRPVPPVQEGQR</sequence>
<keyword evidence="7" id="KW-1185">Reference proteome</keyword>
<proteinExistence type="predicted"/>
<evidence type="ECO:0000256" key="2">
    <source>
        <dbReference type="ARBA" id="ARBA00023239"/>
    </source>
</evidence>
<keyword evidence="1" id="KW-0479">Metal-binding</keyword>
<feature type="domain" description="Class II aldolase/adducin N-terminal" evidence="4">
    <location>
        <begin position="13"/>
        <end position="186"/>
    </location>
</feature>
<dbReference type="Proteomes" id="UP000502504">
    <property type="component" value="Chromosome"/>
</dbReference>
<dbReference type="RefSeq" id="WP_078636111.1">
    <property type="nucleotide sequence ID" value="NZ_CM007717.1"/>
</dbReference>
<evidence type="ECO:0000313" key="5">
    <source>
        <dbReference type="EMBL" id="OOQ47477.1"/>
    </source>
</evidence>
<keyword evidence="2" id="KW-0456">Lyase</keyword>
<dbReference type="EMBL" id="CP050692">
    <property type="protein sequence ID" value="QIT47802.1"/>
    <property type="molecule type" value="Genomic_DNA"/>
</dbReference>
<protein>
    <submittedName>
        <fullName evidence="5 6">Aldolase</fullName>
    </submittedName>
</protein>